<dbReference type="Pfam" id="PF04219">
    <property type="entry name" value="DUF413"/>
    <property type="match status" value="1"/>
</dbReference>
<evidence type="ECO:0000256" key="3">
    <source>
        <dbReference type="SAM" id="MobiDB-lite"/>
    </source>
</evidence>
<dbReference type="Proteomes" id="UP001382455">
    <property type="component" value="Unassembled WGS sequence"/>
</dbReference>
<name>A0ABU8EVK9_9GAMM</name>
<feature type="region of interest" description="Disordered" evidence="3">
    <location>
        <begin position="93"/>
        <end position="112"/>
    </location>
</feature>
<evidence type="ECO:0000256" key="2">
    <source>
        <dbReference type="ARBA" id="ARBA00093628"/>
    </source>
</evidence>
<evidence type="ECO:0000256" key="1">
    <source>
        <dbReference type="ARBA" id="ARBA00093464"/>
    </source>
</evidence>
<reference evidence="4 5" key="1">
    <citation type="submission" date="2023-12" db="EMBL/GenBank/DDBJ databases">
        <title>Friends and Foes: Symbiotic and Algicidal bacterial influence on Karenia brevis blooms.</title>
        <authorList>
            <person name="Fei C."/>
            <person name="Mohamed A.R."/>
            <person name="Booker A."/>
            <person name="Arshad M."/>
            <person name="Klass S."/>
            <person name="Ahn S."/>
            <person name="Gilbert P.M."/>
            <person name="Heil C.A."/>
            <person name="Martinez J.M."/>
            <person name="Amin S.A."/>
        </authorList>
    </citation>
    <scope>NUCLEOTIDE SEQUENCE [LARGE SCALE GENOMIC DNA]</scope>
    <source>
        <strain evidence="4 5">CE15</strain>
    </source>
</reference>
<dbReference type="RefSeq" id="WP_138631392.1">
    <property type="nucleotide sequence ID" value="NZ_JBAWKS010000002.1"/>
</dbReference>
<feature type="compositionally biased region" description="Polar residues" evidence="3">
    <location>
        <begin position="93"/>
        <end position="106"/>
    </location>
</feature>
<sequence length="112" mass="12762">MAAEIRLGGRKFYDDEHFPGGIDRAGFFTIPEANFLINYGYTLNGLYCGELAPSNEAEQTFVDNINMDAESGLYEVRLWRKYLKALYKVSHRASANSSRNEVTRSYESFDEA</sequence>
<accession>A0ABU8EVK9</accession>
<protein>
    <recommendedName>
        <fullName evidence="2">Macrodomain Ori protein</fullName>
    </recommendedName>
</protein>
<evidence type="ECO:0000313" key="5">
    <source>
        <dbReference type="Proteomes" id="UP001382455"/>
    </source>
</evidence>
<comment type="caution">
    <text evidence="4">The sequence shown here is derived from an EMBL/GenBank/DDBJ whole genome shotgun (WGS) entry which is preliminary data.</text>
</comment>
<keyword evidence="5" id="KW-1185">Reference proteome</keyword>
<comment type="similarity">
    <text evidence="1">Belongs to the MaoP family.</text>
</comment>
<dbReference type="EMBL" id="JBAWKS010000002">
    <property type="protein sequence ID" value="MEI4551003.1"/>
    <property type="molecule type" value="Genomic_DNA"/>
</dbReference>
<organism evidence="4 5">
    <name type="scientific">Pseudoalteromonas spongiae</name>
    <dbReference type="NCBI Taxonomy" id="298657"/>
    <lineage>
        <taxon>Bacteria</taxon>
        <taxon>Pseudomonadati</taxon>
        <taxon>Pseudomonadota</taxon>
        <taxon>Gammaproteobacteria</taxon>
        <taxon>Alteromonadales</taxon>
        <taxon>Pseudoalteromonadaceae</taxon>
        <taxon>Pseudoalteromonas</taxon>
    </lineage>
</organism>
<gene>
    <name evidence="4" type="primary">maoP</name>
    <name evidence="4" type="ORF">WAE96_15130</name>
</gene>
<proteinExistence type="inferred from homology"/>
<evidence type="ECO:0000313" key="4">
    <source>
        <dbReference type="EMBL" id="MEI4551003.1"/>
    </source>
</evidence>
<dbReference type="InterPro" id="IPR007335">
    <property type="entry name" value="DUF413"/>
</dbReference>